<feature type="compositionally biased region" description="Low complexity" evidence="1">
    <location>
        <begin position="923"/>
        <end position="942"/>
    </location>
</feature>
<reference evidence="3 4" key="1">
    <citation type="submission" date="2018-01" db="EMBL/GenBank/DDBJ databases">
        <title>Draft Genome Sequence of Pseudomonas gingeri NCPPB 3146 (LMG 5327), a White Line Reaction Producer.</title>
        <authorList>
            <person name="Rokni-Zadeh H."/>
            <person name="Bahrami T."/>
            <person name="Zarvandi S."/>
            <person name="Changi-Ashtiani M."/>
            <person name="De Mot R."/>
        </authorList>
    </citation>
    <scope>NUCLEOTIDE SEQUENCE [LARGE SCALE GENOMIC DNA]</scope>
    <source>
        <strain evidence="4">NCPPB 3146 \ LMG 5327</strain>
    </source>
</reference>
<feature type="region of interest" description="Disordered" evidence="1">
    <location>
        <begin position="922"/>
        <end position="943"/>
    </location>
</feature>
<gene>
    <name evidence="3" type="ORF">CCU68_32110</name>
</gene>
<accession>A0ABX4XVW4</accession>
<comment type="caution">
    <text evidence="3">The sequence shown here is derived from an EMBL/GenBank/DDBJ whole genome shotgun (WGS) entry which is preliminary data.</text>
</comment>
<evidence type="ECO:0000259" key="2">
    <source>
        <dbReference type="Pfam" id="PF20178"/>
    </source>
</evidence>
<name>A0ABX4XVW4_9PSED</name>
<evidence type="ECO:0000313" key="3">
    <source>
        <dbReference type="EMBL" id="PNQ88344.1"/>
    </source>
</evidence>
<feature type="domain" description="Dermonecrotic toxin N-terminal" evidence="2">
    <location>
        <begin position="98"/>
        <end position="299"/>
    </location>
</feature>
<dbReference type="Pfam" id="PF20178">
    <property type="entry name" value="ToxA_N"/>
    <property type="match status" value="1"/>
</dbReference>
<feature type="compositionally biased region" description="Polar residues" evidence="1">
    <location>
        <begin position="1032"/>
        <end position="1044"/>
    </location>
</feature>
<dbReference type="InterPro" id="IPR046673">
    <property type="entry name" value="ToxA_N"/>
</dbReference>
<proteinExistence type="predicted"/>
<evidence type="ECO:0000313" key="4">
    <source>
        <dbReference type="Proteomes" id="UP000236232"/>
    </source>
</evidence>
<dbReference type="EMBL" id="POWE01000179">
    <property type="protein sequence ID" value="PNQ88344.1"/>
    <property type="molecule type" value="Genomic_DNA"/>
</dbReference>
<keyword evidence="4" id="KW-1185">Reference proteome</keyword>
<sequence length="1313" mass="148781">MPFYSFIKSRLPDWMTDSTAAQRAELRSALLKNAASRLLVANILSQLKSIEIFAEPILELEIRSRAPELRDMQAATLVIRRKKYNLLGLIPIYDTSPEYSLLEAALYNFEEWETHASAFESGSVIYCSGKAAGLESGLRPEVFARHCRTLDLGRAYIDHLGEILDLDRPADELMIFASKREHFVRHEQSRFEVVLQMALMKQDITSKCHDRLKHFLLPVKQRAGKLPLSHRVKFLDLTLPGVIHFASDPDNPSGPCAIYFPEHPEAELREYPSLVAFQEDYLEQMLTTDFWQLLGRLMPIDHQGRLLNTRIGKAAEGRSQAERTSLISLSELTGELFEDIHGQRLQRLGNDAGRLAIPATRADALAREQLLEEFQTARQDLLSSLKNLIPRFHQTLLAPPGSQLTAAIYQDLFIWSPSQVNAGLVHLLNVLEAPTNGRTTTATEGLPELLPVRFQGRTRLWRPDLTPYQSAIKPPDEHWQANALGLYSWARTSVLKLDRQYYKVEHDEDTDHWHIVLTGYPGVYPPPLQHNCLGAWRMIHEKVSTWSKPQLIARLGPHAARLSEALADAALTLSGTRLHTLRQIHHYSRRTPPLLLDCLKRLWIFQEIEDFDLDRARGTVISQLSPRIQCYLLTRLPGWPMDKALGVLSSGSQTAIQYGAGMNMVNISEQRWTAGKLLDVVLKALDQKEIDTLLESNIAHLDQANQLALNLQAQAKHNSLALFEHLYDETEQADTPVQRQLREEHAELPKSHRVDVIFSLGLQKQANPEKAPALQREIDRALEQVRIARVFEGLYPAWPHAQQSDRLAFSLLETLEAWPQDIRLELWDPDIDTATALEAIGEHDSLTCRRLKKTGAFYQLQDRQGKTLSGPHDLYTGAWRAMPKLTQLILNSAHGISLDERQAAPDLKQAIFAQASRLRSQVPALRGPRPAPEAPGTGTTTRLPESFAVRGTTLSGLELRDGIYWNLNHNPVAAHAHLHYIRDGSRYYPVRQVAEGWRLLNARNPYSFYQPLLQHQADGQWAVYRDAGPSVPSGTGTLQVQTESGAPAEATDDKYFTADERQRMRTRKSYRSHLNSALTYDRVDNGRYPLRDLDGEPLTVVAIHYSEVEGSRQSRARAEQIVPYLQSQGHEKVARLYEDKLEITRFEHDDMRSPQEEHLVGRFLVSARRHLGRGEILGVYGGMLIPLIVSHHRRDPFAARVRLDATAELISFGNGRPKPAAPCLSGDNILSRINTIYEYSNAVPVRQAYDGYNVESVAFAVDVRGRDGSLEKNRYFVTALFTSRVIYGFRELRVNHGYTWEQIQTLETAWPSH</sequence>
<organism evidence="3 4">
    <name type="scientific">Pseudomonas gingeri NCPPB 3146 = LMG 5327</name>
    <dbReference type="NCBI Taxonomy" id="707248"/>
    <lineage>
        <taxon>Bacteria</taxon>
        <taxon>Pseudomonadati</taxon>
        <taxon>Pseudomonadota</taxon>
        <taxon>Gammaproteobacteria</taxon>
        <taxon>Pseudomonadales</taxon>
        <taxon>Pseudomonadaceae</taxon>
        <taxon>Pseudomonas</taxon>
    </lineage>
</organism>
<protein>
    <recommendedName>
        <fullName evidence="2">Dermonecrotic toxin N-terminal domain-containing protein</fullName>
    </recommendedName>
</protein>
<evidence type="ECO:0000256" key="1">
    <source>
        <dbReference type="SAM" id="MobiDB-lite"/>
    </source>
</evidence>
<dbReference type="Proteomes" id="UP000236232">
    <property type="component" value="Unassembled WGS sequence"/>
</dbReference>
<feature type="region of interest" description="Disordered" evidence="1">
    <location>
        <begin position="1032"/>
        <end position="1052"/>
    </location>
</feature>